<dbReference type="NCBIfam" id="TIGR01730">
    <property type="entry name" value="RND_mfp"/>
    <property type="match status" value="1"/>
</dbReference>
<dbReference type="Pfam" id="PF25967">
    <property type="entry name" value="RND-MFP_C"/>
    <property type="match status" value="1"/>
</dbReference>
<dbReference type="GO" id="GO:0015562">
    <property type="term" value="F:efflux transmembrane transporter activity"/>
    <property type="evidence" value="ECO:0007669"/>
    <property type="project" value="TreeGrafter"/>
</dbReference>
<evidence type="ECO:0000313" key="3">
    <source>
        <dbReference type="EMBL" id="CAA6821276.1"/>
    </source>
</evidence>
<evidence type="ECO:0000259" key="2">
    <source>
        <dbReference type="Pfam" id="PF25967"/>
    </source>
</evidence>
<proteinExistence type="inferred from homology"/>
<accession>A0A6S6U1G9</accession>
<feature type="domain" description="Multidrug resistance protein MdtA-like C-terminal permuted SH3" evidence="2">
    <location>
        <begin position="284"/>
        <end position="341"/>
    </location>
</feature>
<dbReference type="GO" id="GO:1990281">
    <property type="term" value="C:efflux pump complex"/>
    <property type="evidence" value="ECO:0007669"/>
    <property type="project" value="TreeGrafter"/>
</dbReference>
<protein>
    <recommendedName>
        <fullName evidence="2">Multidrug resistance protein MdtA-like C-terminal permuted SH3 domain-containing protein</fullName>
    </recommendedName>
</protein>
<comment type="similarity">
    <text evidence="1">Belongs to the membrane fusion protein (MFP) (TC 8.A.1) family.</text>
</comment>
<sequence length="358" mass="40425">MRSILLLSILLLSGCQSVEESQDENISIAPKVVKVLTLDHNTAFKKSYEYPAEIYAQKHAEMAFEASGKIIKSPRKVGERVKRGAVLAKLDDSIFQSNVRMAKANYNKAKSDYTRYKKLYISNNISLSQFEQVKQAQNVSKAQYNIALKTLSKTKLVADFDGVIAKKLVNDFARVMAKQPILILEDTKKLKVKFFIPENDITQSSQKINMKNVRDKVDFYVSISNREETRYKAKLLDVATNAQKVTRTYEATLLIDNPKDTNILPGMTAKVEVILKHGEERKLFIPLQAVFSDASKASYVWKVNEVNEVSKQKVSTGKLQNKTIEVLEGLMTSDSIVTSGVHFLKENDTIQVYKKLGN</sequence>
<dbReference type="EMBL" id="CACVAP010000097">
    <property type="protein sequence ID" value="CAA6821276.1"/>
    <property type="molecule type" value="Genomic_DNA"/>
</dbReference>
<organism evidence="3">
    <name type="scientific">uncultured Sulfurovum sp</name>
    <dbReference type="NCBI Taxonomy" id="269237"/>
    <lineage>
        <taxon>Bacteria</taxon>
        <taxon>Pseudomonadati</taxon>
        <taxon>Campylobacterota</taxon>
        <taxon>Epsilonproteobacteria</taxon>
        <taxon>Campylobacterales</taxon>
        <taxon>Sulfurovaceae</taxon>
        <taxon>Sulfurovum</taxon>
        <taxon>environmental samples</taxon>
    </lineage>
</organism>
<dbReference type="SUPFAM" id="SSF111369">
    <property type="entry name" value="HlyD-like secretion proteins"/>
    <property type="match status" value="1"/>
</dbReference>
<dbReference type="PANTHER" id="PTHR30469">
    <property type="entry name" value="MULTIDRUG RESISTANCE PROTEIN MDTA"/>
    <property type="match status" value="1"/>
</dbReference>
<gene>
    <name evidence="3" type="ORF">HELGO_WM25691</name>
</gene>
<evidence type="ECO:0000256" key="1">
    <source>
        <dbReference type="ARBA" id="ARBA00009477"/>
    </source>
</evidence>
<dbReference type="Gene3D" id="2.40.420.20">
    <property type="match status" value="1"/>
</dbReference>
<dbReference type="InterPro" id="IPR006143">
    <property type="entry name" value="RND_pump_MFP"/>
</dbReference>
<name>A0A6S6U1G9_9BACT</name>
<reference evidence="3" key="1">
    <citation type="submission" date="2020-01" db="EMBL/GenBank/DDBJ databases">
        <authorList>
            <person name="Meier V. D."/>
            <person name="Meier V D."/>
        </authorList>
    </citation>
    <scope>NUCLEOTIDE SEQUENCE</scope>
    <source>
        <strain evidence="3">HLG_WM_MAG_06</strain>
    </source>
</reference>
<dbReference type="Gene3D" id="2.40.30.170">
    <property type="match status" value="1"/>
</dbReference>
<dbReference type="InterPro" id="IPR058627">
    <property type="entry name" value="MdtA-like_C"/>
</dbReference>
<dbReference type="PROSITE" id="PS51257">
    <property type="entry name" value="PROKAR_LIPOPROTEIN"/>
    <property type="match status" value="1"/>
</dbReference>
<dbReference type="Gene3D" id="2.40.50.100">
    <property type="match status" value="2"/>
</dbReference>
<dbReference type="PANTHER" id="PTHR30469:SF20">
    <property type="entry name" value="EFFLUX RND TRANSPORTER PERIPLASMIC ADAPTOR SUBUNIT"/>
    <property type="match status" value="1"/>
</dbReference>
<dbReference type="AlphaFoldDB" id="A0A6S6U1G9"/>